<protein>
    <submittedName>
        <fullName evidence="1">Uncharacterized protein</fullName>
    </submittedName>
</protein>
<dbReference type="AlphaFoldDB" id="A0A1N7KRU4"/>
<gene>
    <name evidence="1" type="ORF">SAMN05421796_101777</name>
</gene>
<proteinExistence type="predicted"/>
<accession>A0A1N7KRU4</accession>
<organism evidence="1 2">
    <name type="scientific">Chryseobacterium piscicola</name>
    <dbReference type="NCBI Taxonomy" id="551459"/>
    <lineage>
        <taxon>Bacteria</taxon>
        <taxon>Pseudomonadati</taxon>
        <taxon>Bacteroidota</taxon>
        <taxon>Flavobacteriia</taxon>
        <taxon>Flavobacteriales</taxon>
        <taxon>Weeksellaceae</taxon>
        <taxon>Chryseobacterium group</taxon>
        <taxon>Chryseobacterium</taxon>
    </lineage>
</organism>
<sequence length="75" mass="9093">MKVILKQIKPKRNKNLPIFLNFILYNPLIKEKETNYCYYSGKYRAIEFYMTNSKLISTDIDFKTITVNNEKQHRK</sequence>
<dbReference type="EMBL" id="FTOJ01000001">
    <property type="protein sequence ID" value="SIS64294.1"/>
    <property type="molecule type" value="Genomic_DNA"/>
</dbReference>
<dbReference type="Proteomes" id="UP000186246">
    <property type="component" value="Unassembled WGS sequence"/>
</dbReference>
<reference evidence="2" key="1">
    <citation type="submission" date="2017-01" db="EMBL/GenBank/DDBJ databases">
        <authorList>
            <person name="Varghese N."/>
            <person name="Submissions S."/>
        </authorList>
    </citation>
    <scope>NUCLEOTIDE SEQUENCE [LARGE SCALE GENOMIC DNA]</scope>
    <source>
        <strain evidence="2">DSM 21068</strain>
    </source>
</reference>
<name>A0A1N7KRU4_9FLAO</name>
<evidence type="ECO:0000313" key="1">
    <source>
        <dbReference type="EMBL" id="SIS64294.1"/>
    </source>
</evidence>
<evidence type="ECO:0000313" key="2">
    <source>
        <dbReference type="Proteomes" id="UP000186246"/>
    </source>
</evidence>
<dbReference type="STRING" id="551459.SAMN05421796_101777"/>